<protein>
    <submittedName>
        <fullName evidence="2">Acetyltransferase (GNAT) family protein</fullName>
    </submittedName>
</protein>
<dbReference type="GO" id="GO:0016747">
    <property type="term" value="F:acyltransferase activity, transferring groups other than amino-acyl groups"/>
    <property type="evidence" value="ECO:0007669"/>
    <property type="project" value="InterPro"/>
</dbReference>
<gene>
    <name evidence="2" type="ORF">SAMN04488058_11184</name>
</gene>
<dbReference type="EMBL" id="FNZA01000011">
    <property type="protein sequence ID" value="SEJ59570.1"/>
    <property type="molecule type" value="Genomic_DNA"/>
</dbReference>
<dbReference type="Proteomes" id="UP000199223">
    <property type="component" value="Unassembled WGS sequence"/>
</dbReference>
<dbReference type="Gene3D" id="3.40.630.30">
    <property type="match status" value="1"/>
</dbReference>
<dbReference type="InterPro" id="IPR016181">
    <property type="entry name" value="Acyl_CoA_acyltransferase"/>
</dbReference>
<dbReference type="InterPro" id="IPR000182">
    <property type="entry name" value="GNAT_dom"/>
</dbReference>
<dbReference type="RefSeq" id="WP_092264885.1">
    <property type="nucleotide sequence ID" value="NZ_FNZA01000011.1"/>
</dbReference>
<dbReference type="PROSITE" id="PS51186">
    <property type="entry name" value="GNAT"/>
    <property type="match status" value="1"/>
</dbReference>
<reference evidence="3" key="1">
    <citation type="submission" date="2016-10" db="EMBL/GenBank/DDBJ databases">
        <authorList>
            <person name="Varghese N."/>
            <person name="Submissions S."/>
        </authorList>
    </citation>
    <scope>NUCLEOTIDE SEQUENCE [LARGE SCALE GENOMIC DNA]</scope>
    <source>
        <strain evidence="3">CGMCC 1.10218</strain>
    </source>
</reference>
<organism evidence="2 3">
    <name type="scientific">Deinococcus reticulitermitis</name>
    <dbReference type="NCBI Taxonomy" id="856736"/>
    <lineage>
        <taxon>Bacteria</taxon>
        <taxon>Thermotogati</taxon>
        <taxon>Deinococcota</taxon>
        <taxon>Deinococci</taxon>
        <taxon>Deinococcales</taxon>
        <taxon>Deinococcaceae</taxon>
        <taxon>Deinococcus</taxon>
    </lineage>
</organism>
<dbReference type="PANTHER" id="PTHR43233:SF1">
    <property type="entry name" value="FAMILY N-ACETYLTRANSFERASE, PUTATIVE (AFU_ORTHOLOGUE AFUA_6G03350)-RELATED"/>
    <property type="match status" value="1"/>
</dbReference>
<dbReference type="STRING" id="856736.SAMN04488058_11184"/>
<accession>A0A1H7ACH4</accession>
<sequence>MTFTVTAGPLPALPELVALYDSVRWSAYTREPERLQEALENSGFLWTARREDGELIGLIRGLTDRVSILYVQDILVRPDWQRGGVGRALMEQMLAEYGHIRQMVLITDDEPKQLAFYASLGFQNTRGLVKVPTNAFYRVASGPLE</sequence>
<dbReference type="SUPFAM" id="SSF55729">
    <property type="entry name" value="Acyl-CoA N-acyltransferases (Nat)"/>
    <property type="match status" value="1"/>
</dbReference>
<dbReference type="AlphaFoldDB" id="A0A1H7ACH4"/>
<name>A0A1H7ACH4_9DEIO</name>
<dbReference type="Pfam" id="PF00583">
    <property type="entry name" value="Acetyltransf_1"/>
    <property type="match status" value="1"/>
</dbReference>
<keyword evidence="2" id="KW-0808">Transferase</keyword>
<keyword evidence="3" id="KW-1185">Reference proteome</keyword>
<dbReference type="PANTHER" id="PTHR43233">
    <property type="entry name" value="FAMILY N-ACETYLTRANSFERASE, PUTATIVE (AFU_ORTHOLOGUE AFUA_6G03350)-RELATED"/>
    <property type="match status" value="1"/>
</dbReference>
<evidence type="ECO:0000313" key="3">
    <source>
        <dbReference type="Proteomes" id="UP000199223"/>
    </source>
</evidence>
<dbReference type="InterPro" id="IPR053144">
    <property type="entry name" value="Acetyltransferase_Butenolide"/>
</dbReference>
<dbReference type="OrthoDB" id="9775804at2"/>
<feature type="domain" description="N-acetyltransferase" evidence="1">
    <location>
        <begin position="3"/>
        <end position="143"/>
    </location>
</feature>
<evidence type="ECO:0000259" key="1">
    <source>
        <dbReference type="PROSITE" id="PS51186"/>
    </source>
</evidence>
<dbReference type="CDD" id="cd04301">
    <property type="entry name" value="NAT_SF"/>
    <property type="match status" value="1"/>
</dbReference>
<proteinExistence type="predicted"/>
<evidence type="ECO:0000313" key="2">
    <source>
        <dbReference type="EMBL" id="SEJ59570.1"/>
    </source>
</evidence>